<dbReference type="InParanoid" id="A0A1B1ADP2"/>
<dbReference type="HAMAP" id="MF_00197">
    <property type="entry name" value="DAP_epimerase"/>
    <property type="match status" value="1"/>
</dbReference>
<evidence type="ECO:0000256" key="4">
    <source>
        <dbReference type="ARBA" id="ARBA00022605"/>
    </source>
</evidence>
<dbReference type="Gene3D" id="3.10.310.10">
    <property type="entry name" value="Diaminopimelate Epimerase, Chain A, domain 1"/>
    <property type="match status" value="2"/>
</dbReference>
<feature type="binding site" evidence="8">
    <location>
        <begin position="73"/>
        <end position="74"/>
    </location>
    <ligand>
        <name>substrate</name>
    </ligand>
</feature>
<feature type="active site" description="Proton donor" evidence="8">
    <location>
        <position position="72"/>
    </location>
</feature>
<sequence>MRYFKMNGCGNDFVIIDARSRGSLPLSTAQAQAIADRKTGLGCDQVIAVERSIRGDAYMRIWNANGGEVEACGNATRCVAWLLMEEGGASSRRIETPAGIVYAERRGENLITVDMGSPLLRWEEVPLARAMDTAQLDFEAGGLAGPGALSMGNPHVIFFVNDVRAVAIESLGPAVEHDALFPQRVNVGFAEVRSAEQIRLRTWERGAGLTKACGTGACASVVAAHRQGRTGRKVEVLTDGGSLEIEWRAGDDRVLMTGPIELEAAGELPAA</sequence>
<proteinExistence type="inferred from homology"/>
<evidence type="ECO:0000256" key="6">
    <source>
        <dbReference type="ARBA" id="ARBA00023235"/>
    </source>
</evidence>
<comment type="similarity">
    <text evidence="2 8">Belongs to the diaminopimelate epimerase family.</text>
</comment>
<feature type="binding site" evidence="8">
    <location>
        <begin position="204"/>
        <end position="205"/>
    </location>
    <ligand>
        <name>substrate</name>
    </ligand>
</feature>
<dbReference type="InterPro" id="IPR018510">
    <property type="entry name" value="DAP_epimerase_AS"/>
</dbReference>
<gene>
    <name evidence="8" type="primary">dapF</name>
    <name evidence="10" type="ORF">ATE48_01415</name>
</gene>
<dbReference type="EC" id="5.1.1.7" evidence="3 8"/>
<keyword evidence="5 8" id="KW-0457">Lysine biosynthesis</keyword>
<accession>A0A1B1ADP2</accession>
<reference evidence="10 11" key="1">
    <citation type="submission" date="2015-11" db="EMBL/GenBank/DDBJ databases">
        <title>Whole-Genome Sequence of Candidatus Oderbacter manganicum from the National Park Lower Oder Valley, Germany.</title>
        <authorList>
            <person name="Braun B."/>
            <person name="Liere K."/>
            <person name="Szewzyk U."/>
        </authorList>
    </citation>
    <scope>NUCLEOTIDE SEQUENCE [LARGE SCALE GENOMIC DNA]</scope>
    <source>
        <strain evidence="10 11">OTSz_A_272</strain>
    </source>
</reference>
<evidence type="ECO:0000313" key="10">
    <source>
        <dbReference type="EMBL" id="ANP44672.1"/>
    </source>
</evidence>
<keyword evidence="8" id="KW-0963">Cytoplasm</keyword>
<feature type="binding site" evidence="8">
    <location>
        <position position="186"/>
    </location>
    <ligand>
        <name>substrate</name>
    </ligand>
</feature>
<dbReference type="PROSITE" id="PS01326">
    <property type="entry name" value="DAP_EPIMERASE"/>
    <property type="match status" value="1"/>
</dbReference>
<feature type="binding site" evidence="8">
    <location>
        <position position="63"/>
    </location>
    <ligand>
        <name>substrate</name>
    </ligand>
</feature>
<organism evidence="10 11">
    <name type="scientific">Candidatus Viadribacter manganicus</name>
    <dbReference type="NCBI Taxonomy" id="1759059"/>
    <lineage>
        <taxon>Bacteria</taxon>
        <taxon>Pseudomonadati</taxon>
        <taxon>Pseudomonadota</taxon>
        <taxon>Alphaproteobacteria</taxon>
        <taxon>Hyphomonadales</taxon>
        <taxon>Hyphomonadaceae</taxon>
        <taxon>Candidatus Viadribacter</taxon>
    </lineage>
</organism>
<evidence type="ECO:0000256" key="3">
    <source>
        <dbReference type="ARBA" id="ARBA00013080"/>
    </source>
</evidence>
<dbReference type="RefSeq" id="WP_066767114.1">
    <property type="nucleotide sequence ID" value="NZ_CP013244.1"/>
</dbReference>
<dbReference type="InterPro" id="IPR001653">
    <property type="entry name" value="DAP_epimerase_DapF"/>
</dbReference>
<dbReference type="EMBL" id="CP013244">
    <property type="protein sequence ID" value="ANP44672.1"/>
    <property type="molecule type" value="Genomic_DNA"/>
</dbReference>
<dbReference type="AlphaFoldDB" id="A0A1B1ADP2"/>
<keyword evidence="11" id="KW-1185">Reference proteome</keyword>
<keyword evidence="6 8" id="KW-0413">Isomerase</keyword>
<dbReference type="SUPFAM" id="SSF54506">
    <property type="entry name" value="Diaminopimelate epimerase-like"/>
    <property type="match status" value="2"/>
</dbReference>
<comment type="function">
    <text evidence="8">Catalyzes the stereoinversion of LL-2,6-diaminopimelate (L,L-DAP) to meso-diaminopimelate (meso-DAP), a precursor of L-lysine and an essential component of the bacterial peptidoglycan.</text>
</comment>
<dbReference type="Proteomes" id="UP000092498">
    <property type="component" value="Chromosome"/>
</dbReference>
<feature type="active site" evidence="9">
    <location>
        <position position="72"/>
    </location>
</feature>
<feature type="binding site" evidence="8">
    <location>
        <position position="153"/>
    </location>
    <ligand>
        <name>substrate</name>
    </ligand>
</feature>
<evidence type="ECO:0000256" key="2">
    <source>
        <dbReference type="ARBA" id="ARBA00010219"/>
    </source>
</evidence>
<feature type="binding site" evidence="8">
    <location>
        <begin position="214"/>
        <end position="215"/>
    </location>
    <ligand>
        <name>substrate</name>
    </ligand>
</feature>
<feature type="active site" description="Proton acceptor" evidence="8">
    <location>
        <position position="213"/>
    </location>
</feature>
<feature type="site" description="Could be important to modulate the pK values of the two catalytic cysteine residues" evidence="8">
    <location>
        <position position="155"/>
    </location>
</feature>
<feature type="site" description="Could be important to modulate the pK values of the two catalytic cysteine residues" evidence="8">
    <location>
        <position position="204"/>
    </location>
</feature>
<dbReference type="GO" id="GO:0005829">
    <property type="term" value="C:cytosol"/>
    <property type="evidence" value="ECO:0007669"/>
    <property type="project" value="TreeGrafter"/>
</dbReference>
<evidence type="ECO:0000313" key="11">
    <source>
        <dbReference type="Proteomes" id="UP000092498"/>
    </source>
</evidence>
<evidence type="ECO:0000256" key="7">
    <source>
        <dbReference type="ARBA" id="ARBA00051712"/>
    </source>
</evidence>
<comment type="subcellular location">
    <subcellularLocation>
        <location evidence="8">Cytoplasm</location>
    </subcellularLocation>
</comment>
<keyword evidence="4 8" id="KW-0028">Amino-acid biosynthesis</keyword>
<comment type="subunit">
    <text evidence="8">Homodimer.</text>
</comment>
<name>A0A1B1ADP2_9PROT</name>
<dbReference type="KEGG" id="cbot:ATE48_01415"/>
<evidence type="ECO:0000256" key="8">
    <source>
        <dbReference type="HAMAP-Rule" id="MF_00197"/>
    </source>
</evidence>
<dbReference type="GO" id="GO:0008837">
    <property type="term" value="F:diaminopimelate epimerase activity"/>
    <property type="evidence" value="ECO:0007669"/>
    <property type="project" value="UniProtKB-UniRule"/>
</dbReference>
<protein>
    <recommendedName>
        <fullName evidence="3 8">Diaminopimelate epimerase</fullName>
        <shortName evidence="8">DAP epimerase</shortName>
        <ecNumber evidence="3 8">5.1.1.7</ecNumber>
    </recommendedName>
    <alternativeName>
        <fullName evidence="8">PLP-independent amino acid racemase</fullName>
    </alternativeName>
</protein>
<evidence type="ECO:0000256" key="5">
    <source>
        <dbReference type="ARBA" id="ARBA00023154"/>
    </source>
</evidence>
<dbReference type="PANTHER" id="PTHR31689">
    <property type="entry name" value="DIAMINOPIMELATE EPIMERASE, CHLOROPLASTIC"/>
    <property type="match status" value="1"/>
</dbReference>
<comment type="catalytic activity">
    <reaction evidence="7 8">
        <text>(2S,6S)-2,6-diaminopimelate = meso-2,6-diaminopimelate</text>
        <dbReference type="Rhea" id="RHEA:15393"/>
        <dbReference type="ChEBI" id="CHEBI:57609"/>
        <dbReference type="ChEBI" id="CHEBI:57791"/>
        <dbReference type="EC" id="5.1.1.7"/>
    </reaction>
</comment>
<dbReference type="STRING" id="1759059.ATE48_01415"/>
<dbReference type="NCBIfam" id="TIGR00652">
    <property type="entry name" value="DapF"/>
    <property type="match status" value="1"/>
</dbReference>
<dbReference type="FunCoup" id="A0A1B1ADP2">
    <property type="interactions" value="598"/>
</dbReference>
<dbReference type="Pfam" id="PF01678">
    <property type="entry name" value="DAP_epimerase"/>
    <property type="match status" value="2"/>
</dbReference>
<dbReference type="PANTHER" id="PTHR31689:SF0">
    <property type="entry name" value="DIAMINOPIMELATE EPIMERASE"/>
    <property type="match status" value="1"/>
</dbReference>
<feature type="binding site" evidence="8">
    <location>
        <position position="45"/>
    </location>
    <ligand>
        <name>substrate</name>
    </ligand>
</feature>
<comment type="pathway">
    <text evidence="1 8">Amino-acid biosynthesis; L-lysine biosynthesis via DAP pathway; DL-2,6-diaminopimelate from LL-2,6-diaminopimelate: step 1/1.</text>
</comment>
<dbReference type="UniPathway" id="UPA00034">
    <property type="reaction ID" value="UER00025"/>
</dbReference>
<dbReference type="GO" id="GO:0009089">
    <property type="term" value="P:lysine biosynthetic process via diaminopimelate"/>
    <property type="evidence" value="ECO:0007669"/>
    <property type="project" value="UniProtKB-UniRule"/>
</dbReference>
<feature type="binding site" evidence="8">
    <location>
        <position position="11"/>
    </location>
    <ligand>
        <name>substrate</name>
    </ligand>
</feature>
<evidence type="ECO:0000256" key="1">
    <source>
        <dbReference type="ARBA" id="ARBA00005196"/>
    </source>
</evidence>
<dbReference type="OrthoDB" id="9805408at2"/>
<evidence type="ECO:0000256" key="9">
    <source>
        <dbReference type="PROSITE-ProRule" id="PRU10125"/>
    </source>
</evidence>